<dbReference type="GO" id="GO:0003684">
    <property type="term" value="F:damaged DNA binding"/>
    <property type="evidence" value="ECO:0007669"/>
    <property type="project" value="InterPro"/>
</dbReference>
<dbReference type="InterPro" id="IPR037235">
    <property type="entry name" value="TRCF-like_C_D7"/>
</dbReference>
<evidence type="ECO:0000313" key="15">
    <source>
        <dbReference type="EMBL" id="CAB4913987.1"/>
    </source>
</evidence>
<dbReference type="Gene3D" id="2.40.10.170">
    <property type="match status" value="1"/>
</dbReference>
<dbReference type="InterPro" id="IPR004576">
    <property type="entry name" value="Mfd"/>
</dbReference>
<dbReference type="CDD" id="cd17991">
    <property type="entry name" value="DEXHc_TRCF"/>
    <property type="match status" value="1"/>
</dbReference>
<dbReference type="EMBL" id="CAFBPS010000090">
    <property type="protein sequence ID" value="CAB5032507.1"/>
    <property type="molecule type" value="Genomic_DNA"/>
</dbReference>
<dbReference type="InterPro" id="IPR036101">
    <property type="entry name" value="CarD-like/TRCF_RID_sf"/>
</dbReference>
<keyword evidence="6" id="KW-0347">Helicase</keyword>
<evidence type="ECO:0000256" key="8">
    <source>
        <dbReference type="ARBA" id="ARBA00023125"/>
    </source>
</evidence>
<dbReference type="EMBL" id="CAEZYH010000033">
    <property type="protein sequence ID" value="CAB4719754.1"/>
    <property type="molecule type" value="Genomic_DNA"/>
</dbReference>
<comment type="subcellular location">
    <subcellularLocation>
        <location evidence="1">Cytoplasm</location>
    </subcellularLocation>
</comment>
<dbReference type="InterPro" id="IPR048635">
    <property type="entry name" value="MFD_D3"/>
</dbReference>
<evidence type="ECO:0000256" key="1">
    <source>
        <dbReference type="ARBA" id="ARBA00004496"/>
    </source>
</evidence>
<dbReference type="GO" id="GO:0016787">
    <property type="term" value="F:hydrolase activity"/>
    <property type="evidence" value="ECO:0007669"/>
    <property type="project" value="UniProtKB-KW"/>
</dbReference>
<dbReference type="GO" id="GO:0005524">
    <property type="term" value="F:ATP binding"/>
    <property type="evidence" value="ECO:0007669"/>
    <property type="project" value="UniProtKB-KW"/>
</dbReference>
<keyword evidence="4" id="KW-0227">DNA damage</keyword>
<dbReference type="Gene3D" id="3.40.50.11140">
    <property type="match status" value="1"/>
</dbReference>
<evidence type="ECO:0000259" key="11">
    <source>
        <dbReference type="PROSITE" id="PS51194"/>
    </source>
</evidence>
<dbReference type="GO" id="GO:0005737">
    <property type="term" value="C:cytoplasm"/>
    <property type="evidence" value="ECO:0007669"/>
    <property type="project" value="UniProtKB-SubCell"/>
</dbReference>
<dbReference type="Pfam" id="PF03461">
    <property type="entry name" value="TRCF"/>
    <property type="match status" value="1"/>
</dbReference>
<dbReference type="Pfam" id="PF00270">
    <property type="entry name" value="DEAD"/>
    <property type="match status" value="1"/>
</dbReference>
<dbReference type="InterPro" id="IPR001650">
    <property type="entry name" value="Helicase_C-like"/>
</dbReference>
<dbReference type="GO" id="GO:0003678">
    <property type="term" value="F:DNA helicase activity"/>
    <property type="evidence" value="ECO:0007669"/>
    <property type="project" value="TreeGrafter"/>
</dbReference>
<dbReference type="InterPro" id="IPR027417">
    <property type="entry name" value="P-loop_NTPase"/>
</dbReference>
<dbReference type="Gene3D" id="3.90.1150.50">
    <property type="entry name" value="Transcription-repair-coupling factor, D7 domain"/>
    <property type="match status" value="1"/>
</dbReference>
<feature type="domain" description="Helicase C-terminal" evidence="11">
    <location>
        <begin position="807"/>
        <end position="957"/>
    </location>
</feature>
<dbReference type="InterPro" id="IPR005118">
    <property type="entry name" value="TRCF_C"/>
</dbReference>
<dbReference type="Gene3D" id="3.30.2060.10">
    <property type="entry name" value="Penicillin-binding protein 1b domain"/>
    <property type="match status" value="1"/>
</dbReference>
<dbReference type="PROSITE" id="PS51194">
    <property type="entry name" value="HELICASE_CTER"/>
    <property type="match status" value="1"/>
</dbReference>
<evidence type="ECO:0000256" key="2">
    <source>
        <dbReference type="ARBA" id="ARBA00022490"/>
    </source>
</evidence>
<accession>A0A6J6RJZ6</accession>
<dbReference type="InterPro" id="IPR041471">
    <property type="entry name" value="UvrB_inter"/>
</dbReference>
<evidence type="ECO:0000256" key="3">
    <source>
        <dbReference type="ARBA" id="ARBA00022741"/>
    </source>
</evidence>
<dbReference type="Pfam" id="PF17757">
    <property type="entry name" value="UvrB_inter"/>
    <property type="match status" value="1"/>
</dbReference>
<sequence>MITSQTGALQSLATLLRDDKALMSLIGSPDGTVAVPEAARSIAIAALAQLSGRRPVVVACPTSTMAAQLADDIKAFMPVGDVMLFPAWETLPFERVSPSVETMGRRLEVLWRMQSEDRTPQIIVASMRALLQQLGPDTATNQPVIVRKGMSIDPDDLMRTLINGGYRREELVEHRGEVARRGAIIDVFPSTADAPIRIDLWGDEVDRLTNFSVHDQRSDNDLDEVAIFLARELILSEAVRERAASMVSAEPWGREHWERLSEGSLFDGMESWLPWLTESPTLLSDILPRGSKMLLIEPRRMRDRAADLLAEEADLARALASSWARDAERDFPRLYSPPDRLLSETRGSWNLIPVADGPDMPLMEASGWGAMGGSGEGIAERMRTLLSQGYRIVVAADGDGSAQRLSEIFSNAGLQLDIYHELVDGKAPNLTNKGGAIVVTSLHRGFSIPSAKVAVITEADITGRRRSHRQPRPKKREGGTVFEDLKTGNYVVHYIHGVAKYEGMVKRTVGGIERDYLLLAYKGGDKLYVPSDQIDTVRHYVGGETPVLHRLGGGDFAKSKSKVRSAVREIAQELVVLYQKRVSAQGHAFGLDTPWQFEMEDSFPYVETPDQKKAIEDTKADMERPFPMDRLVCGDVGFGKTEIAVRAAFKAIQDGMQVAVLVPTTLLASQHGNTFSDRFAGYPIRVEVLSRFLTNAEATKVIKGLESGEVDCVIGTHRLLSNNVKFKNLGLLIVDEEQRFGVQHKETMKHLKADVDVLTLTATPIPRTLEMSLVGIRDLSLLQTPPADRQPILTFVGEYDERVAVESIRRELLREGQVFWVHNRVQSIEECAERLRELVPEARIAIAHGQMDEGTLEQVVVDFWEGNFDVLVCTTIIESGIDMPTVNTLVVERSDLLGLGQMHQLRGRVGRSGQRAYAYLFYPKDKVLTEEAYERLRTIGESTELGSGFKIAMRDLEIRGAGNLLGESQSGHIAAVGYDLYCQMVTEAVGEMKGEPISQPSEIRIDVPTDAFLPKDYVTKEELRLEAYRRLALVTTPEEVEDIRNEWNDRYGPVPKPAETLLAVGLLRAQCHRLGLHELNIASHQARLGPIDLKVSETARLRRLSREAIHKEAVRQLVIPIPRGQEPASFLVNFLGELFPAQSAG</sequence>
<dbReference type="SUPFAM" id="SSF52540">
    <property type="entry name" value="P-loop containing nucleoside triphosphate hydrolases"/>
    <property type="match status" value="4"/>
</dbReference>
<dbReference type="SMART" id="SM00490">
    <property type="entry name" value="HELICc"/>
    <property type="match status" value="1"/>
</dbReference>
<proteinExistence type="inferred from homology"/>
<gene>
    <name evidence="12" type="ORF">UFOPK2658_00936</name>
    <name evidence="13" type="ORF">UFOPK2880_01785</name>
    <name evidence="14" type="ORF">UFOPK3004_01659</name>
    <name evidence="15" type="ORF">UFOPK3494_01706</name>
    <name evidence="16" type="ORF">UFOPK4134_01148</name>
</gene>
<dbReference type="AlphaFoldDB" id="A0A6J6RJZ6"/>
<evidence type="ECO:0000256" key="6">
    <source>
        <dbReference type="ARBA" id="ARBA00022806"/>
    </source>
</evidence>
<dbReference type="Pfam" id="PF02559">
    <property type="entry name" value="CarD_TRCF_RID"/>
    <property type="match status" value="1"/>
</dbReference>
<dbReference type="Pfam" id="PF00271">
    <property type="entry name" value="Helicase_C"/>
    <property type="match status" value="1"/>
</dbReference>
<dbReference type="PANTHER" id="PTHR47964">
    <property type="entry name" value="ATP-DEPENDENT DNA HELICASE HOMOLOG RECG, CHLOROPLASTIC"/>
    <property type="match status" value="1"/>
</dbReference>
<dbReference type="SUPFAM" id="SSF141259">
    <property type="entry name" value="CarD-like"/>
    <property type="match status" value="1"/>
</dbReference>
<evidence type="ECO:0000313" key="12">
    <source>
        <dbReference type="EMBL" id="CAB4719754.1"/>
    </source>
</evidence>
<dbReference type="HAMAP" id="MF_00969">
    <property type="entry name" value="TRCF"/>
    <property type="match status" value="1"/>
</dbReference>
<dbReference type="Pfam" id="PF21132">
    <property type="entry name" value="MFD_D3"/>
    <property type="match status" value="1"/>
</dbReference>
<dbReference type="SUPFAM" id="SSF143517">
    <property type="entry name" value="TRCF domain-like"/>
    <property type="match status" value="1"/>
</dbReference>
<evidence type="ECO:0000256" key="9">
    <source>
        <dbReference type="ARBA" id="ARBA00023204"/>
    </source>
</evidence>
<evidence type="ECO:0000313" key="16">
    <source>
        <dbReference type="EMBL" id="CAB5032507.1"/>
    </source>
</evidence>
<keyword evidence="9" id="KW-0234">DNA repair</keyword>
<dbReference type="FunFam" id="3.40.50.300:FF:000546">
    <property type="entry name" value="Transcription-repair-coupling factor"/>
    <property type="match status" value="1"/>
</dbReference>
<dbReference type="InterPro" id="IPR047112">
    <property type="entry name" value="RecG/Mfd"/>
</dbReference>
<dbReference type="PROSITE" id="PS51192">
    <property type="entry name" value="HELICASE_ATP_BIND_1"/>
    <property type="match status" value="1"/>
</dbReference>
<dbReference type="SMART" id="SM00487">
    <property type="entry name" value="DEXDc"/>
    <property type="match status" value="1"/>
</dbReference>
<keyword evidence="2" id="KW-0963">Cytoplasm</keyword>
<keyword evidence="5" id="KW-0378">Hydrolase</keyword>
<dbReference type="GO" id="GO:0006281">
    <property type="term" value="P:DNA repair"/>
    <property type="evidence" value="ECO:0007669"/>
    <property type="project" value="UniProtKB-KW"/>
</dbReference>
<dbReference type="PANTHER" id="PTHR47964:SF1">
    <property type="entry name" value="ATP-DEPENDENT DNA HELICASE HOMOLOG RECG, CHLOROPLASTIC"/>
    <property type="match status" value="1"/>
</dbReference>
<keyword evidence="3" id="KW-0547">Nucleotide-binding</keyword>
<evidence type="ECO:0000256" key="7">
    <source>
        <dbReference type="ARBA" id="ARBA00022840"/>
    </source>
</evidence>
<organism evidence="12">
    <name type="scientific">freshwater metagenome</name>
    <dbReference type="NCBI Taxonomy" id="449393"/>
    <lineage>
        <taxon>unclassified sequences</taxon>
        <taxon>metagenomes</taxon>
        <taxon>ecological metagenomes</taxon>
    </lineage>
</organism>
<dbReference type="Gene3D" id="3.40.50.11180">
    <property type="match status" value="1"/>
</dbReference>
<dbReference type="EMBL" id="CAFBMF010000167">
    <property type="protein sequence ID" value="CAB4913987.1"/>
    <property type="molecule type" value="Genomic_DNA"/>
</dbReference>
<name>A0A6J6RJZ6_9ZZZZ</name>
<feature type="domain" description="Helicase ATP-binding" evidence="10">
    <location>
        <begin position="621"/>
        <end position="782"/>
    </location>
</feature>
<keyword evidence="7" id="KW-0067">ATP-binding</keyword>
<dbReference type="NCBIfam" id="TIGR00580">
    <property type="entry name" value="mfd"/>
    <property type="match status" value="1"/>
</dbReference>
<evidence type="ECO:0000313" key="13">
    <source>
        <dbReference type="EMBL" id="CAB4787156.1"/>
    </source>
</evidence>
<protein>
    <submittedName>
        <fullName evidence="12">Unannotated protein</fullName>
    </submittedName>
</protein>
<evidence type="ECO:0000256" key="4">
    <source>
        <dbReference type="ARBA" id="ARBA00022763"/>
    </source>
</evidence>
<dbReference type="EMBL" id="CAFAAL010000202">
    <property type="protein sequence ID" value="CAB4817719.1"/>
    <property type="molecule type" value="Genomic_DNA"/>
</dbReference>
<dbReference type="Gene3D" id="3.40.50.300">
    <property type="entry name" value="P-loop containing nucleotide triphosphate hydrolases"/>
    <property type="match status" value="2"/>
</dbReference>
<reference evidence="12" key="1">
    <citation type="submission" date="2020-05" db="EMBL/GenBank/DDBJ databases">
        <authorList>
            <person name="Chiriac C."/>
            <person name="Salcher M."/>
            <person name="Ghai R."/>
            <person name="Kavagutti S V."/>
        </authorList>
    </citation>
    <scope>NUCLEOTIDE SEQUENCE</scope>
</reference>
<keyword evidence="8" id="KW-0238">DNA-binding</keyword>
<dbReference type="SMART" id="SM01058">
    <property type="entry name" value="CarD_TRCF"/>
    <property type="match status" value="1"/>
</dbReference>
<evidence type="ECO:0000259" key="10">
    <source>
        <dbReference type="PROSITE" id="PS51192"/>
    </source>
</evidence>
<dbReference type="EMBL" id="CAEZZP010000167">
    <property type="protein sequence ID" value="CAB4787156.1"/>
    <property type="molecule type" value="Genomic_DNA"/>
</dbReference>
<dbReference type="InterPro" id="IPR011545">
    <property type="entry name" value="DEAD/DEAH_box_helicase_dom"/>
</dbReference>
<dbReference type="SMART" id="SM00982">
    <property type="entry name" value="TRCF"/>
    <property type="match status" value="1"/>
</dbReference>
<dbReference type="InterPro" id="IPR003711">
    <property type="entry name" value="CarD-like/TRCF_RID"/>
</dbReference>
<evidence type="ECO:0000256" key="5">
    <source>
        <dbReference type="ARBA" id="ARBA00022801"/>
    </source>
</evidence>
<evidence type="ECO:0000313" key="14">
    <source>
        <dbReference type="EMBL" id="CAB4817719.1"/>
    </source>
</evidence>
<dbReference type="InterPro" id="IPR014001">
    <property type="entry name" value="Helicase_ATP-bd"/>
</dbReference>